<dbReference type="EMBL" id="MOPA01000005">
    <property type="protein sequence ID" value="KAK1541284.1"/>
    <property type="molecule type" value="Genomic_DNA"/>
</dbReference>
<evidence type="ECO:0000313" key="2">
    <source>
        <dbReference type="Proteomes" id="UP001241169"/>
    </source>
</evidence>
<dbReference type="GeneID" id="85375442"/>
<accession>A0ABQ9SPZ1</accession>
<comment type="caution">
    <text evidence="1">The sequence shown here is derived from an EMBL/GenBank/DDBJ whole genome shotgun (WGS) entry which is preliminary data.</text>
</comment>
<name>A0ABQ9SPZ1_9PEZI</name>
<evidence type="ECO:0000313" key="1">
    <source>
        <dbReference type="EMBL" id="KAK1541284.1"/>
    </source>
</evidence>
<dbReference type="Proteomes" id="UP001241169">
    <property type="component" value="Unassembled WGS sequence"/>
</dbReference>
<sequence length="156" mass="17731">MIAVRKKRRAGFDSDVKHIDKVLHTPAMTGTELREATLDWLRSRDHIPVMQTMEEATKTILFRMVTEQAFAQFLCQILDDWNTWADKGEMSVKDFCIINQIKVIFAQASLVIVVLAGLENGPASESSIMQECAEKWAYVELGSSVERRVAESRKIL</sequence>
<dbReference type="RefSeq" id="XP_060350417.1">
    <property type="nucleotide sequence ID" value="XM_060491543.1"/>
</dbReference>
<gene>
    <name evidence="1" type="ORF">CPAR01_07273</name>
</gene>
<keyword evidence="2" id="KW-1185">Reference proteome</keyword>
<organism evidence="1 2">
    <name type="scientific">Colletotrichum paranaense</name>
    <dbReference type="NCBI Taxonomy" id="1914294"/>
    <lineage>
        <taxon>Eukaryota</taxon>
        <taxon>Fungi</taxon>
        <taxon>Dikarya</taxon>
        <taxon>Ascomycota</taxon>
        <taxon>Pezizomycotina</taxon>
        <taxon>Sordariomycetes</taxon>
        <taxon>Hypocreomycetidae</taxon>
        <taxon>Glomerellales</taxon>
        <taxon>Glomerellaceae</taxon>
        <taxon>Colletotrichum</taxon>
        <taxon>Colletotrichum acutatum species complex</taxon>
    </lineage>
</organism>
<reference evidence="1 2" key="1">
    <citation type="submission" date="2016-10" db="EMBL/GenBank/DDBJ databases">
        <title>The genome sequence of Colletotrichum fioriniae PJ7.</title>
        <authorList>
            <person name="Baroncelli R."/>
        </authorList>
    </citation>
    <scope>NUCLEOTIDE SEQUENCE [LARGE SCALE GENOMIC DNA]</scope>
    <source>
        <strain evidence="1 2">IMI 384185</strain>
    </source>
</reference>
<protein>
    <submittedName>
        <fullName evidence="1">Uncharacterized protein</fullName>
    </submittedName>
</protein>
<proteinExistence type="predicted"/>